<dbReference type="EMBL" id="CP138582">
    <property type="protein sequence ID" value="WPG99532.1"/>
    <property type="molecule type" value="Genomic_DNA"/>
</dbReference>
<feature type="region of interest" description="Disordered" evidence="1">
    <location>
        <begin position="432"/>
        <end position="480"/>
    </location>
</feature>
<dbReference type="NCBIfam" id="TIGR02452">
    <property type="entry name" value="TIGR02452 family protein"/>
    <property type="match status" value="1"/>
</dbReference>
<proteinExistence type="predicted"/>
<sequence length="561" mass="62780">MGRTAPTLVVRPSQNRRDDRAKRAKDTLNRVIPDVLRSSPRARHAIHQSAVIKDPQPESSSSSLHIPGNIPRIRLQCTDTLRAASQISERPFVTRRNSSVRPANDKEKKHNVAILNMASPLKPGGGFLDGANSQEEFLCARSTLYPSLWDHFYRLPELGGVFTPDVMVFRDSTPEANDLDKRDRFFVDVISAGMIRFPDINKNRSEDREEGGCSCGVSYCDTDRELVTRKMKAVMRIAQSKGTEKLILGAWGCGAYGNPVKEVAKIWRKVIAGSPRQRRPNAEQWEGIREIIFAIPDRTMLREFEIAFGDLITNDPSTPLHWRSSNPRSQDERADAQNSELMTKIAETEMQMELTSSSRIKARLRDVLANLNRELSQGQSAKLFKDDELTLEEDEETEQGVDEDGFVVSGFAASDGEENSFYHFDENDVASDSSDCGASDTYEFRPEVPRIPSRPTRTRSRAISTLSNSNAPTSNPASSFYDTLLPPGDAFDANTGWYSGSIDEFHSFMRHGTTDGPNKSHTSASPSSPDVVRPDSGDPSLQEERLRAYLERFVGREEDRD</sequence>
<feature type="compositionally biased region" description="Basic and acidic residues" evidence="1">
    <location>
        <begin position="15"/>
        <end position="27"/>
    </location>
</feature>
<feature type="region of interest" description="Disordered" evidence="1">
    <location>
        <begin position="317"/>
        <end position="337"/>
    </location>
</feature>
<reference evidence="3 4" key="1">
    <citation type="submission" date="2023-11" db="EMBL/GenBank/DDBJ databases">
        <title>An acidophilic fungus is an integral part of prey digestion in a carnivorous sundew plant.</title>
        <authorList>
            <person name="Tsai I.J."/>
        </authorList>
    </citation>
    <scope>NUCLEOTIDE SEQUENCE [LARGE SCALE GENOMIC DNA]</scope>
    <source>
        <strain evidence="3">169a</strain>
    </source>
</reference>
<dbReference type="PANTHER" id="PTHR35596">
    <property type="entry name" value="DUF2263 DOMAIN-CONTAINING PROTEIN"/>
    <property type="match status" value="1"/>
</dbReference>
<feature type="region of interest" description="Disordered" evidence="1">
    <location>
        <begin position="1"/>
        <end position="27"/>
    </location>
</feature>
<dbReference type="PANTHER" id="PTHR35596:SF1">
    <property type="entry name" value="MICROBIAL-TYPE PARG CATALYTIC DOMAIN-CONTAINING PROTEIN"/>
    <property type="match status" value="1"/>
</dbReference>
<feature type="compositionally biased region" description="Basic and acidic residues" evidence="1">
    <location>
        <begin position="532"/>
        <end position="545"/>
    </location>
</feature>
<protein>
    <recommendedName>
        <fullName evidence="2">Microbial-type PARG catalytic domain-containing protein</fullName>
    </recommendedName>
</protein>
<keyword evidence="4" id="KW-1185">Reference proteome</keyword>
<dbReference type="SUPFAM" id="SSF52949">
    <property type="entry name" value="Macro domain-like"/>
    <property type="match status" value="1"/>
</dbReference>
<organism evidence="3 4">
    <name type="scientific">Acrodontium crateriforme</name>
    <dbReference type="NCBI Taxonomy" id="150365"/>
    <lineage>
        <taxon>Eukaryota</taxon>
        <taxon>Fungi</taxon>
        <taxon>Dikarya</taxon>
        <taxon>Ascomycota</taxon>
        <taxon>Pezizomycotina</taxon>
        <taxon>Dothideomycetes</taxon>
        <taxon>Dothideomycetidae</taxon>
        <taxon>Mycosphaerellales</taxon>
        <taxon>Teratosphaeriaceae</taxon>
        <taxon>Acrodontium</taxon>
    </lineage>
</organism>
<dbReference type="InterPro" id="IPR043472">
    <property type="entry name" value="Macro_dom-like"/>
</dbReference>
<evidence type="ECO:0000256" key="1">
    <source>
        <dbReference type="SAM" id="MobiDB-lite"/>
    </source>
</evidence>
<accession>A0AAQ3RAW3</accession>
<evidence type="ECO:0000259" key="2">
    <source>
        <dbReference type="Pfam" id="PF10021"/>
    </source>
</evidence>
<dbReference type="Gene3D" id="3.40.220.10">
    <property type="entry name" value="Leucine Aminopeptidase, subunit E, domain 1"/>
    <property type="match status" value="1"/>
</dbReference>
<feature type="compositionally biased region" description="Low complexity" evidence="1">
    <location>
        <begin position="450"/>
        <end position="479"/>
    </location>
</feature>
<gene>
    <name evidence="3" type="ORF">R9X50_00234700</name>
</gene>
<dbReference type="AlphaFoldDB" id="A0AAQ3RAW3"/>
<dbReference type="InterPro" id="IPR019261">
    <property type="entry name" value="PARG_cat_microbial"/>
</dbReference>
<name>A0AAQ3RAW3_9PEZI</name>
<dbReference type="InterPro" id="IPR012664">
    <property type="entry name" value="CHP02452"/>
</dbReference>
<evidence type="ECO:0000313" key="3">
    <source>
        <dbReference type="EMBL" id="WPG99532.1"/>
    </source>
</evidence>
<feature type="domain" description="Microbial-type PARG catalytic" evidence="2">
    <location>
        <begin position="92"/>
        <end position="171"/>
    </location>
</feature>
<feature type="region of interest" description="Disordered" evidence="1">
    <location>
        <begin position="509"/>
        <end position="545"/>
    </location>
</feature>
<dbReference type="Proteomes" id="UP001303373">
    <property type="component" value="Chromosome 3"/>
</dbReference>
<evidence type="ECO:0000313" key="4">
    <source>
        <dbReference type="Proteomes" id="UP001303373"/>
    </source>
</evidence>
<dbReference type="Pfam" id="PF10021">
    <property type="entry name" value="PARG_cat_microb"/>
    <property type="match status" value="1"/>
</dbReference>